<feature type="transmembrane region" description="Helical" evidence="4">
    <location>
        <begin position="59"/>
        <end position="80"/>
    </location>
</feature>
<evidence type="ECO:0000256" key="2">
    <source>
        <dbReference type="ARBA" id="ARBA00006727"/>
    </source>
</evidence>
<dbReference type="GO" id="GO:0022857">
    <property type="term" value="F:transmembrane transporter activity"/>
    <property type="evidence" value="ECO:0007669"/>
    <property type="project" value="InterPro"/>
</dbReference>
<dbReference type="InterPro" id="IPR036259">
    <property type="entry name" value="MFS_trans_sf"/>
</dbReference>
<organism evidence="6 7">
    <name type="scientific">Tricholomella constricta</name>
    <dbReference type="NCBI Taxonomy" id="117010"/>
    <lineage>
        <taxon>Eukaryota</taxon>
        <taxon>Fungi</taxon>
        <taxon>Dikarya</taxon>
        <taxon>Basidiomycota</taxon>
        <taxon>Agaricomycotina</taxon>
        <taxon>Agaricomycetes</taxon>
        <taxon>Agaricomycetidae</taxon>
        <taxon>Agaricales</taxon>
        <taxon>Tricholomatineae</taxon>
        <taxon>Lyophyllaceae</taxon>
        <taxon>Tricholomella</taxon>
    </lineage>
</organism>
<feature type="transmembrane region" description="Helical" evidence="4">
    <location>
        <begin position="100"/>
        <end position="122"/>
    </location>
</feature>
<keyword evidence="4" id="KW-0472">Membrane</keyword>
<dbReference type="InterPro" id="IPR020846">
    <property type="entry name" value="MFS_dom"/>
</dbReference>
<dbReference type="Proteomes" id="UP000565441">
    <property type="component" value="Unassembled WGS sequence"/>
</dbReference>
<dbReference type="Gene3D" id="1.20.1250.20">
    <property type="entry name" value="MFS general substrate transporter like domains"/>
    <property type="match status" value="2"/>
</dbReference>
<evidence type="ECO:0000256" key="3">
    <source>
        <dbReference type="SAM" id="MobiDB-lite"/>
    </source>
</evidence>
<feature type="domain" description="Major facilitator superfamily (MFS) profile" evidence="5">
    <location>
        <begin position="243"/>
        <end position="429"/>
    </location>
</feature>
<proteinExistence type="inferred from homology"/>
<dbReference type="GO" id="GO:0016020">
    <property type="term" value="C:membrane"/>
    <property type="evidence" value="ECO:0007669"/>
    <property type="project" value="UniProtKB-SubCell"/>
</dbReference>
<feature type="transmembrane region" description="Helical" evidence="4">
    <location>
        <begin position="129"/>
        <end position="148"/>
    </location>
</feature>
<feature type="transmembrane region" description="Helical" evidence="4">
    <location>
        <begin position="186"/>
        <end position="205"/>
    </location>
</feature>
<name>A0A8H5LXZ6_9AGAR</name>
<feature type="transmembrane region" description="Helical" evidence="4">
    <location>
        <begin position="309"/>
        <end position="328"/>
    </location>
</feature>
<keyword evidence="4" id="KW-1133">Transmembrane helix</keyword>
<dbReference type="PANTHER" id="PTHR11360">
    <property type="entry name" value="MONOCARBOXYLATE TRANSPORTER"/>
    <property type="match status" value="1"/>
</dbReference>
<feature type="transmembrane region" description="Helical" evidence="4">
    <location>
        <begin position="408"/>
        <end position="428"/>
    </location>
</feature>
<evidence type="ECO:0000313" key="7">
    <source>
        <dbReference type="Proteomes" id="UP000565441"/>
    </source>
</evidence>
<dbReference type="PROSITE" id="PS50850">
    <property type="entry name" value="MFS"/>
    <property type="match status" value="1"/>
</dbReference>
<protein>
    <recommendedName>
        <fullName evidence="5">Major facilitator superfamily (MFS) profile domain-containing protein</fullName>
    </recommendedName>
</protein>
<feature type="compositionally biased region" description="Low complexity" evidence="3">
    <location>
        <begin position="10"/>
        <end position="19"/>
    </location>
</feature>
<dbReference type="InterPro" id="IPR011701">
    <property type="entry name" value="MFS"/>
</dbReference>
<evidence type="ECO:0000259" key="5">
    <source>
        <dbReference type="PROSITE" id="PS50850"/>
    </source>
</evidence>
<feature type="transmembrane region" description="Helical" evidence="4">
    <location>
        <begin position="244"/>
        <end position="266"/>
    </location>
</feature>
<gene>
    <name evidence="6" type="ORF">D9615_008864</name>
</gene>
<feature type="transmembrane region" description="Helical" evidence="4">
    <location>
        <begin position="334"/>
        <end position="359"/>
    </location>
</feature>
<keyword evidence="4" id="KW-0812">Transmembrane</keyword>
<comment type="subcellular location">
    <subcellularLocation>
        <location evidence="1">Membrane</location>
        <topology evidence="1">Multi-pass membrane protein</topology>
    </subcellularLocation>
</comment>
<accession>A0A8H5LXZ6</accession>
<evidence type="ECO:0000313" key="6">
    <source>
        <dbReference type="EMBL" id="KAF5374180.1"/>
    </source>
</evidence>
<feature type="transmembrane region" description="Helical" evidence="4">
    <location>
        <begin position="278"/>
        <end position="297"/>
    </location>
</feature>
<evidence type="ECO:0000256" key="1">
    <source>
        <dbReference type="ARBA" id="ARBA00004141"/>
    </source>
</evidence>
<evidence type="ECO:0000256" key="4">
    <source>
        <dbReference type="SAM" id="Phobius"/>
    </source>
</evidence>
<dbReference type="AlphaFoldDB" id="A0A8H5LXZ6"/>
<feature type="region of interest" description="Disordered" evidence="3">
    <location>
        <begin position="1"/>
        <end position="21"/>
    </location>
</feature>
<dbReference type="OrthoDB" id="6509908at2759"/>
<dbReference type="InterPro" id="IPR050327">
    <property type="entry name" value="Proton-linked_MCT"/>
</dbReference>
<comment type="caution">
    <text evidence="6">The sequence shown here is derived from an EMBL/GenBank/DDBJ whole genome shotgun (WGS) entry which is preliminary data.</text>
</comment>
<dbReference type="EMBL" id="JAACJP010000037">
    <property type="protein sequence ID" value="KAF5374180.1"/>
    <property type="molecule type" value="Genomic_DNA"/>
</dbReference>
<feature type="transmembrane region" description="Helical" evidence="4">
    <location>
        <begin position="211"/>
        <end position="232"/>
    </location>
</feature>
<comment type="similarity">
    <text evidence="2">Belongs to the major facilitator superfamily. Monocarboxylate porter (TC 2.A.1.13) family.</text>
</comment>
<sequence>MPDTEKCDISPDASSSSADGITSGVGKQALCGDTSMSPSSVTLHDSTSEHEYPEGGFKAYLTVFGAFMALFCTFGHMNSFGTYQAWYHGHQLQTFTPSTISWIGSLQLWVFFFSGCPIGQLFDKYGPRWLLVSGSIIYIFSIMMTSLSSHYYQYILAQGILFGLGVGLLFYPSLASISTYFSRYRATALGVAAAGTSIGGVVYPIMLQRLFALVGFGWGVRISGLISANTSLYIGIKTFTDTRYVLLTIGSSLVALGLFIPFFYIVEYAHHLHISSQKTFYVLAVMNAGGVFGRIAPGYLSDTLGRFNLLIPSAFFSGLSCLVFWMFTKSLVSLMVFAALYGFFSGAFISVITPCVAQISDIRQIGTRMGMLYSIISFPCVSITPPLSFILPFSILVQFNFGAERSRLALDCSGDAICVLTVVLIAMLF</sequence>
<feature type="transmembrane region" description="Helical" evidence="4">
    <location>
        <begin position="371"/>
        <end position="396"/>
    </location>
</feature>
<keyword evidence="7" id="KW-1185">Reference proteome</keyword>
<reference evidence="6 7" key="1">
    <citation type="journal article" date="2020" name="ISME J.">
        <title>Uncovering the hidden diversity of litter-decomposition mechanisms in mushroom-forming fungi.</title>
        <authorList>
            <person name="Floudas D."/>
            <person name="Bentzer J."/>
            <person name="Ahren D."/>
            <person name="Johansson T."/>
            <person name="Persson P."/>
            <person name="Tunlid A."/>
        </authorList>
    </citation>
    <scope>NUCLEOTIDE SEQUENCE [LARGE SCALE GENOMIC DNA]</scope>
    <source>
        <strain evidence="6 7">CBS 661.87</strain>
    </source>
</reference>
<dbReference type="SUPFAM" id="SSF103473">
    <property type="entry name" value="MFS general substrate transporter"/>
    <property type="match status" value="1"/>
</dbReference>
<dbReference type="Pfam" id="PF07690">
    <property type="entry name" value="MFS_1"/>
    <property type="match status" value="2"/>
</dbReference>
<feature type="transmembrane region" description="Helical" evidence="4">
    <location>
        <begin position="154"/>
        <end position="174"/>
    </location>
</feature>
<dbReference type="PANTHER" id="PTHR11360:SF177">
    <property type="entry name" value="RIBOFLAVIN TRANSPORTER MCH5"/>
    <property type="match status" value="1"/>
</dbReference>